<gene>
    <name evidence="2" type="ORF">BBM1128_06150</name>
</gene>
<accession>A0A0L7AZC9</accession>
<evidence type="ECO:0000313" key="3">
    <source>
        <dbReference type="Proteomes" id="UP000037193"/>
    </source>
</evidence>
<organism evidence="2 3">
    <name type="scientific">Bifidobacterium breve MCC 1128</name>
    <dbReference type="NCBI Taxonomy" id="1365965"/>
    <lineage>
        <taxon>Bacteria</taxon>
        <taxon>Bacillati</taxon>
        <taxon>Actinomycetota</taxon>
        <taxon>Actinomycetes</taxon>
        <taxon>Bifidobacteriales</taxon>
        <taxon>Bifidobacteriaceae</taxon>
        <taxon>Bifidobacterium</taxon>
    </lineage>
</organism>
<reference evidence="2 3" key="1">
    <citation type="journal article" date="2015" name="Int J Genomics">
        <title>Comparative Genomics Revealed Genetic Diversity and Species/Strain-Level Differences in Carbohydrate Metabolism of Three Probiotic Bifidobacterial Species.</title>
        <authorList>
            <person name="Odamaki T."/>
            <person name="Horigome A."/>
            <person name="Sugahara H."/>
            <person name="Hashikura N."/>
            <person name="Minami J."/>
            <person name="Xiao J.Z."/>
            <person name="Abe F."/>
        </authorList>
    </citation>
    <scope>NUCLEOTIDE SEQUENCE [LARGE SCALE GENOMIC DNA]</scope>
    <source>
        <strain evidence="2 3">MCC 1128</strain>
    </source>
</reference>
<protein>
    <submittedName>
        <fullName evidence="2">Uncharacterized protein</fullName>
    </submittedName>
</protein>
<name>A0A0L7AZC9_BIFBR</name>
<dbReference type="PATRIC" id="fig|1365965.3.peg.1237"/>
<evidence type="ECO:0000256" key="1">
    <source>
        <dbReference type="SAM" id="MobiDB-lite"/>
    </source>
</evidence>
<dbReference type="RefSeq" id="WP_106628155.1">
    <property type="nucleotide sequence ID" value="NZ_AVQD01000010.1"/>
</dbReference>
<evidence type="ECO:0000313" key="2">
    <source>
        <dbReference type="EMBL" id="KOA40363.1"/>
    </source>
</evidence>
<comment type="caution">
    <text evidence="2">The sequence shown here is derived from an EMBL/GenBank/DDBJ whole genome shotgun (WGS) entry which is preliminary data.</text>
</comment>
<dbReference type="EMBL" id="AVQD01000010">
    <property type="protein sequence ID" value="KOA40363.1"/>
    <property type="molecule type" value="Genomic_DNA"/>
</dbReference>
<dbReference type="Proteomes" id="UP000037193">
    <property type="component" value="Unassembled WGS sequence"/>
</dbReference>
<dbReference type="AlphaFoldDB" id="A0A0L7AZC9"/>
<sequence length="338" mass="37841">MALPIRVNPKDPFIDIHTGRGQGSCTFANGFDCVCSCAGIAHAQLLRMVLTPENSKKLPDKYKKALADKIQTAQAHIVDIPHDKATAIIHAQRQPERVFFLCEDVTHPIIDYCRVIDIPHWAKENSVTSQQVSRLCACVQRHGIDSFKNLAPKAGEYLSQAHVLCDIVASIAFALSEAADTIPDEDTFINACKAAFALSRRNSLGFGPSRNRHGKNAVAARKSRQENDDEESQKRYTDGDSISSDLLTRILLDISKDVYVLLMEYKSQTKQFLQAVQATAILFCPDPDSHKLIWDMCFIPLFQTKICDDLRSKLNQDIITALEYGKTDIWDNGARAYW</sequence>
<proteinExistence type="predicted"/>
<feature type="region of interest" description="Disordered" evidence="1">
    <location>
        <begin position="207"/>
        <end position="239"/>
    </location>
</feature>